<sequence>MTTLEPTPALPPPPGVTSNFDHPVTLKHQNNIAIGVAIPLTTIFFFLRAYTRIWIKRTWTVEDWLTLLAYFGAISLCGTGAAVMDHYGGRHEWDITPSQARDASYWFNVSSINYGIAIGIAKIAVLWLYRRVFSPIRWSLFDLVIVFFVVILALFYTSTTIAKIWECVPRDKIFNPTIPGRCISTPMLLNVSGLFNTITDFIILLLPLKAVWSMRMSTQKKAIVVLVFTFGLRS</sequence>
<evidence type="ECO:0000313" key="2">
    <source>
        <dbReference type="Proteomes" id="UP001153334"/>
    </source>
</evidence>
<proteinExistence type="predicted"/>
<reference evidence="1" key="1">
    <citation type="submission" date="2022-11" db="EMBL/GenBank/DDBJ databases">
        <title>Genome Sequence of Nemania bipapillata.</title>
        <authorList>
            <person name="Buettner E."/>
        </authorList>
    </citation>
    <scope>NUCLEOTIDE SEQUENCE</scope>
    <source>
        <strain evidence="1">CP14</strain>
    </source>
</reference>
<organism evidence="1 2">
    <name type="scientific">Nemania bipapillata</name>
    <dbReference type="NCBI Taxonomy" id="110536"/>
    <lineage>
        <taxon>Eukaryota</taxon>
        <taxon>Fungi</taxon>
        <taxon>Dikarya</taxon>
        <taxon>Ascomycota</taxon>
        <taxon>Pezizomycotina</taxon>
        <taxon>Sordariomycetes</taxon>
        <taxon>Xylariomycetidae</taxon>
        <taxon>Xylariales</taxon>
        <taxon>Xylariaceae</taxon>
        <taxon>Nemania</taxon>
    </lineage>
</organism>
<gene>
    <name evidence="1" type="ORF">ONZ43_g1806</name>
</gene>
<evidence type="ECO:0000313" key="1">
    <source>
        <dbReference type="EMBL" id="KAJ8121849.1"/>
    </source>
</evidence>
<protein>
    <submittedName>
        <fullName evidence="1">Uncharacterized protein</fullName>
    </submittedName>
</protein>
<name>A0ACC2J318_9PEZI</name>
<comment type="caution">
    <text evidence="1">The sequence shown here is derived from an EMBL/GenBank/DDBJ whole genome shotgun (WGS) entry which is preliminary data.</text>
</comment>
<keyword evidence="2" id="KW-1185">Reference proteome</keyword>
<dbReference type="Proteomes" id="UP001153334">
    <property type="component" value="Unassembled WGS sequence"/>
</dbReference>
<dbReference type="EMBL" id="JAPESX010000334">
    <property type="protein sequence ID" value="KAJ8121849.1"/>
    <property type="molecule type" value="Genomic_DNA"/>
</dbReference>
<accession>A0ACC2J318</accession>